<feature type="transmembrane region" description="Helical" evidence="1">
    <location>
        <begin position="353"/>
        <end position="375"/>
    </location>
</feature>
<keyword evidence="4" id="KW-1185">Reference proteome</keyword>
<feature type="domain" description="Heparan-alpha-glucosaminide N-acetyltransferase catalytic" evidence="2">
    <location>
        <begin position="10"/>
        <end position="221"/>
    </location>
</feature>
<evidence type="ECO:0000256" key="1">
    <source>
        <dbReference type="SAM" id="Phobius"/>
    </source>
</evidence>
<keyword evidence="1" id="KW-1133">Transmembrane helix</keyword>
<sequence length="395" mass="44647">MELQNPARERVYSIDVLRGIVMIVMALDHVRDFFHTGALSSDPLNPETTHTALYLTRWVTHFCAPIFVFLSGMSVYLMNGRKTKGEISKFLLTRGLWLIFVELAIVSLGLSFNPLYNIFFLQVIWAIGISFVILSAFVYLPWGAILAIGAAITLSHNILDSYEAQPGFQPSPLWALLHRPGVALPLFPGHIALVLYPFLPWVGVMFLGYGCGRVFASDVSPAMRRSVLLTAGLGMVGLFFFLRALNVYGDPLRWDAWPHLSQTIFSFFNVQKYPPSLLYTCITIGPGLLALAALEHARNRFTAVCKVYGSVPFFYYVLHFYLIHGLTVVAFFISGYGTDQIADPNSPFLFRPIAFGYPLPVVYAIWIFVVAVLYLPCKRFAEYKRSHRKWWLSYV</sequence>
<evidence type="ECO:0000259" key="2">
    <source>
        <dbReference type="Pfam" id="PF07786"/>
    </source>
</evidence>
<dbReference type="InterPro" id="IPR012429">
    <property type="entry name" value="HGSNAT_cat"/>
</dbReference>
<protein>
    <submittedName>
        <fullName evidence="3">Heparan-alpha-glucosaminide N-acetyltransferase domain-containing protein</fullName>
    </submittedName>
</protein>
<dbReference type="PANTHER" id="PTHR40407:SF1">
    <property type="entry name" value="HEPARAN-ALPHA-GLUCOSAMINIDE N-ACETYLTRANSFERASE CATALYTIC DOMAIN-CONTAINING PROTEIN"/>
    <property type="match status" value="1"/>
</dbReference>
<dbReference type="RefSeq" id="WP_341839485.1">
    <property type="nucleotide sequence ID" value="NZ_CP149792.1"/>
</dbReference>
<dbReference type="PANTHER" id="PTHR40407">
    <property type="entry name" value="MEMBRANE PROTEIN-LIKE PROTEIN"/>
    <property type="match status" value="1"/>
</dbReference>
<organism evidence="3 4">
    <name type="scientific">Chitinophaga caseinilytica</name>
    <dbReference type="NCBI Taxonomy" id="2267521"/>
    <lineage>
        <taxon>Bacteria</taxon>
        <taxon>Pseudomonadati</taxon>
        <taxon>Bacteroidota</taxon>
        <taxon>Chitinophagia</taxon>
        <taxon>Chitinophagales</taxon>
        <taxon>Chitinophagaceae</taxon>
        <taxon>Chitinophaga</taxon>
    </lineage>
</organism>
<keyword evidence="1" id="KW-0472">Membrane</keyword>
<dbReference type="Pfam" id="PF07786">
    <property type="entry name" value="HGSNAT_cat"/>
    <property type="match status" value="1"/>
</dbReference>
<feature type="transmembrane region" description="Helical" evidence="1">
    <location>
        <begin position="118"/>
        <end position="137"/>
    </location>
</feature>
<feature type="transmembrane region" description="Helical" evidence="1">
    <location>
        <begin position="276"/>
        <end position="294"/>
    </location>
</feature>
<dbReference type="EMBL" id="CP150096">
    <property type="protein sequence ID" value="WZN44717.1"/>
    <property type="molecule type" value="Genomic_DNA"/>
</dbReference>
<feature type="transmembrane region" description="Helical" evidence="1">
    <location>
        <begin position="314"/>
        <end position="333"/>
    </location>
</feature>
<name>A0ABZ2YY38_9BACT</name>
<evidence type="ECO:0000313" key="3">
    <source>
        <dbReference type="EMBL" id="WZN44717.1"/>
    </source>
</evidence>
<feature type="transmembrane region" description="Helical" evidence="1">
    <location>
        <begin position="182"/>
        <end position="207"/>
    </location>
</feature>
<feature type="transmembrane region" description="Helical" evidence="1">
    <location>
        <begin position="58"/>
        <end position="79"/>
    </location>
</feature>
<evidence type="ECO:0000313" key="4">
    <source>
        <dbReference type="Proteomes" id="UP001449657"/>
    </source>
</evidence>
<accession>A0ABZ2YY38</accession>
<reference evidence="3 4" key="1">
    <citation type="submission" date="2024-03" db="EMBL/GenBank/DDBJ databases">
        <title>Chitinophaga caseinilytica sp. nov., a casein hydrolysing bacterium isolated from forest soil.</title>
        <authorList>
            <person name="Lee D.S."/>
            <person name="Han D.M."/>
            <person name="Baek J.H."/>
            <person name="Choi D.G."/>
            <person name="Jeon J.H."/>
            <person name="Jeon C.O."/>
        </authorList>
    </citation>
    <scope>NUCLEOTIDE SEQUENCE [LARGE SCALE GENOMIC DNA]</scope>
    <source>
        <strain evidence="3 4">KACC 19118</strain>
    </source>
</reference>
<feature type="transmembrane region" description="Helical" evidence="1">
    <location>
        <begin position="91"/>
        <end position="112"/>
    </location>
</feature>
<gene>
    <name evidence="3" type="ORF">WJU22_17620</name>
</gene>
<dbReference type="Proteomes" id="UP001449657">
    <property type="component" value="Chromosome"/>
</dbReference>
<keyword evidence="1" id="KW-0812">Transmembrane</keyword>
<proteinExistence type="predicted"/>
<feature type="transmembrane region" description="Helical" evidence="1">
    <location>
        <begin position="227"/>
        <end position="245"/>
    </location>
</feature>